<feature type="compositionally biased region" description="Basic and acidic residues" evidence="1">
    <location>
        <begin position="588"/>
        <end position="597"/>
    </location>
</feature>
<dbReference type="AlphaFoldDB" id="A0A3N4IDL8"/>
<proteinExistence type="predicted"/>
<reference evidence="2 3" key="1">
    <citation type="journal article" date="2018" name="Nat. Ecol. Evol.">
        <title>Pezizomycetes genomes reveal the molecular basis of ectomycorrhizal truffle lifestyle.</title>
        <authorList>
            <person name="Murat C."/>
            <person name="Payen T."/>
            <person name="Noel B."/>
            <person name="Kuo A."/>
            <person name="Morin E."/>
            <person name="Chen J."/>
            <person name="Kohler A."/>
            <person name="Krizsan K."/>
            <person name="Balestrini R."/>
            <person name="Da Silva C."/>
            <person name="Montanini B."/>
            <person name="Hainaut M."/>
            <person name="Levati E."/>
            <person name="Barry K.W."/>
            <person name="Belfiori B."/>
            <person name="Cichocki N."/>
            <person name="Clum A."/>
            <person name="Dockter R.B."/>
            <person name="Fauchery L."/>
            <person name="Guy J."/>
            <person name="Iotti M."/>
            <person name="Le Tacon F."/>
            <person name="Lindquist E.A."/>
            <person name="Lipzen A."/>
            <person name="Malagnac F."/>
            <person name="Mello A."/>
            <person name="Molinier V."/>
            <person name="Miyauchi S."/>
            <person name="Poulain J."/>
            <person name="Riccioni C."/>
            <person name="Rubini A."/>
            <person name="Sitrit Y."/>
            <person name="Splivallo R."/>
            <person name="Traeger S."/>
            <person name="Wang M."/>
            <person name="Zifcakova L."/>
            <person name="Wipf D."/>
            <person name="Zambonelli A."/>
            <person name="Paolocci F."/>
            <person name="Nowrousian M."/>
            <person name="Ottonello S."/>
            <person name="Baldrian P."/>
            <person name="Spatafora J.W."/>
            <person name="Henrissat B."/>
            <person name="Nagy L.G."/>
            <person name="Aury J.M."/>
            <person name="Wincker P."/>
            <person name="Grigoriev I.V."/>
            <person name="Bonfante P."/>
            <person name="Martin F.M."/>
        </authorList>
    </citation>
    <scope>NUCLEOTIDE SEQUENCE [LARGE SCALE GENOMIC DNA]</scope>
    <source>
        <strain evidence="2 3">RN42</strain>
    </source>
</reference>
<feature type="compositionally biased region" description="Basic and acidic residues" evidence="1">
    <location>
        <begin position="1"/>
        <end position="20"/>
    </location>
</feature>
<evidence type="ECO:0000313" key="2">
    <source>
        <dbReference type="EMBL" id="RPA82240.1"/>
    </source>
</evidence>
<dbReference type="Proteomes" id="UP000275078">
    <property type="component" value="Unassembled WGS sequence"/>
</dbReference>
<sequence length="597" mass="67246">MTVCKTEKTTDNSKDTEHHNAPTSDSARNFELHQLIRAGTTFLSRVAPMEEAEMSGGRRHLKAHDQAAVLFATEKDSKACILVKQGAEVMELFAMSMESSPASKAGDTLASTIGSEVDGKMAGTVPRLKRPFTEDVTINNWLRKFMEEGPFDQSLHGYMIQLFTNAYRNAATKPEERKMLLREFQEYIIMACYPKILEHYTSPIHSKTSTTFLDHFRCSKGSCDIENMGLEEQFTMDFGRPVNLGYYTLDEKQKLDYWAIKASSFRIPRQLILTEVAWLAFQVYIRQPAFLNAILWLAIFIRPRNIELSHLTKAERAVKIYGGGYSVHYKEPDAIVSAITDWIRKTTQGLQAMTELAKLVRTELHVTCLELPSIPLENTQASLDALLRFTLRDQPDTEVTAARCKALLHEWTNERAGIFRDEDDFVGNVLRGATQASWEKAFSGNSHLQSMVACMMSLSDGYMKGINMSLSGRKDLESVVDHLKECDPSIGVSELCCKMCHLYMITSQQSGDPSAIPGTSGRVLPWTTPPWESRTEVLQAILNGIAHRVFRFLAENNLLGWDDDCEHEDMSSDKESDCGSASSGEMPMEERGKWVHN</sequence>
<organism evidence="2 3">
    <name type="scientific">Ascobolus immersus RN42</name>
    <dbReference type="NCBI Taxonomy" id="1160509"/>
    <lineage>
        <taxon>Eukaryota</taxon>
        <taxon>Fungi</taxon>
        <taxon>Dikarya</taxon>
        <taxon>Ascomycota</taxon>
        <taxon>Pezizomycotina</taxon>
        <taxon>Pezizomycetes</taxon>
        <taxon>Pezizales</taxon>
        <taxon>Ascobolaceae</taxon>
        <taxon>Ascobolus</taxon>
    </lineage>
</organism>
<keyword evidence="3" id="KW-1185">Reference proteome</keyword>
<gene>
    <name evidence="2" type="ORF">BJ508DRAFT_305898</name>
</gene>
<dbReference type="EMBL" id="ML119673">
    <property type="protein sequence ID" value="RPA82240.1"/>
    <property type="molecule type" value="Genomic_DNA"/>
</dbReference>
<feature type="region of interest" description="Disordered" evidence="1">
    <location>
        <begin position="570"/>
        <end position="597"/>
    </location>
</feature>
<evidence type="ECO:0000256" key="1">
    <source>
        <dbReference type="SAM" id="MobiDB-lite"/>
    </source>
</evidence>
<accession>A0A3N4IDL8</accession>
<protein>
    <submittedName>
        <fullName evidence="2">Uncharacterized protein</fullName>
    </submittedName>
</protein>
<name>A0A3N4IDL8_ASCIM</name>
<evidence type="ECO:0000313" key="3">
    <source>
        <dbReference type="Proteomes" id="UP000275078"/>
    </source>
</evidence>
<feature type="region of interest" description="Disordered" evidence="1">
    <location>
        <begin position="1"/>
        <end position="29"/>
    </location>
</feature>